<dbReference type="AlphaFoldDB" id="A0A5N6ZFS9"/>
<evidence type="ECO:0000313" key="3">
    <source>
        <dbReference type="Proteomes" id="UP000327118"/>
    </source>
</evidence>
<organism evidence="2 3">
    <name type="scientific">Aspergillus coremiiformis</name>
    <dbReference type="NCBI Taxonomy" id="138285"/>
    <lineage>
        <taxon>Eukaryota</taxon>
        <taxon>Fungi</taxon>
        <taxon>Dikarya</taxon>
        <taxon>Ascomycota</taxon>
        <taxon>Pezizomycotina</taxon>
        <taxon>Eurotiomycetes</taxon>
        <taxon>Eurotiomycetidae</taxon>
        <taxon>Eurotiales</taxon>
        <taxon>Aspergillaceae</taxon>
        <taxon>Aspergillus</taxon>
        <taxon>Aspergillus subgen. Circumdati</taxon>
    </lineage>
</organism>
<dbReference type="EMBL" id="ML739037">
    <property type="protein sequence ID" value="KAE8356534.1"/>
    <property type="molecule type" value="Genomic_DNA"/>
</dbReference>
<proteinExistence type="predicted"/>
<gene>
    <name evidence="2" type="ORF">BDV28DRAFT_126809</name>
</gene>
<reference evidence="3" key="1">
    <citation type="submission" date="2019-04" db="EMBL/GenBank/DDBJ databases">
        <title>Friends and foes A comparative genomics studyof 23 Aspergillus species from section Flavi.</title>
        <authorList>
            <consortium name="DOE Joint Genome Institute"/>
            <person name="Kjaerbolling I."/>
            <person name="Vesth T."/>
            <person name="Frisvad J.C."/>
            <person name="Nybo J.L."/>
            <person name="Theobald S."/>
            <person name="Kildgaard S."/>
            <person name="Isbrandt T."/>
            <person name="Kuo A."/>
            <person name="Sato A."/>
            <person name="Lyhne E.K."/>
            <person name="Kogle M.E."/>
            <person name="Wiebenga A."/>
            <person name="Kun R.S."/>
            <person name="Lubbers R.J."/>
            <person name="Makela M.R."/>
            <person name="Barry K."/>
            <person name="Chovatia M."/>
            <person name="Clum A."/>
            <person name="Daum C."/>
            <person name="Haridas S."/>
            <person name="He G."/>
            <person name="LaButti K."/>
            <person name="Lipzen A."/>
            <person name="Mondo S."/>
            <person name="Riley R."/>
            <person name="Salamov A."/>
            <person name="Simmons B.A."/>
            <person name="Magnuson J.K."/>
            <person name="Henrissat B."/>
            <person name="Mortensen U.H."/>
            <person name="Larsen T.O."/>
            <person name="Devries R.P."/>
            <person name="Grigoriev I.V."/>
            <person name="Machida M."/>
            <person name="Baker S.E."/>
            <person name="Andersen M.R."/>
        </authorList>
    </citation>
    <scope>NUCLEOTIDE SEQUENCE [LARGE SCALE GENOMIC DNA]</scope>
    <source>
        <strain evidence="3">CBS 553.77</strain>
    </source>
</reference>
<keyword evidence="3" id="KW-1185">Reference proteome</keyword>
<sequence length="79" mass="8938">MFPSKSSLPFFNMCFIENPSPVYFSKCKHTVDIPAESTPRMCPVAQQRSPPSWCPDPPKRTSKASSTNRIYLCPSCRPK</sequence>
<dbReference type="OrthoDB" id="10298439at2759"/>
<protein>
    <submittedName>
        <fullName evidence="2">Uncharacterized protein</fullName>
    </submittedName>
</protein>
<accession>A0A5N6ZFS9</accession>
<evidence type="ECO:0000256" key="1">
    <source>
        <dbReference type="SAM" id="MobiDB-lite"/>
    </source>
</evidence>
<feature type="region of interest" description="Disordered" evidence="1">
    <location>
        <begin position="44"/>
        <end position="66"/>
    </location>
</feature>
<evidence type="ECO:0000313" key="2">
    <source>
        <dbReference type="EMBL" id="KAE8356534.1"/>
    </source>
</evidence>
<dbReference type="Proteomes" id="UP000327118">
    <property type="component" value="Unassembled WGS sequence"/>
</dbReference>
<name>A0A5N6ZFS9_9EURO</name>